<dbReference type="EC" id="3.-.-.-" evidence="2"/>
<dbReference type="InterPro" id="IPR001466">
    <property type="entry name" value="Beta-lactam-related"/>
</dbReference>
<dbReference type="PANTHER" id="PTHR43283">
    <property type="entry name" value="BETA-LACTAMASE-RELATED"/>
    <property type="match status" value="1"/>
</dbReference>
<accession>A0ABW6K645</accession>
<dbReference type="RefSeq" id="WP_389358054.1">
    <property type="nucleotide sequence ID" value="NZ_JBIACK010000001.1"/>
</dbReference>
<evidence type="ECO:0000259" key="1">
    <source>
        <dbReference type="Pfam" id="PF00144"/>
    </source>
</evidence>
<dbReference type="Proteomes" id="UP001601059">
    <property type="component" value="Unassembled WGS sequence"/>
</dbReference>
<comment type="caution">
    <text evidence="2">The sequence shown here is derived from an EMBL/GenBank/DDBJ whole genome shotgun (WGS) entry which is preliminary data.</text>
</comment>
<dbReference type="SUPFAM" id="SSF56601">
    <property type="entry name" value="beta-lactamase/transpeptidase-like"/>
    <property type="match status" value="1"/>
</dbReference>
<dbReference type="EMBL" id="JBIACK010000001">
    <property type="protein sequence ID" value="MFE8699666.1"/>
    <property type="molecule type" value="Genomic_DNA"/>
</dbReference>
<reference evidence="2 3" key="1">
    <citation type="submission" date="2024-08" db="EMBL/GenBank/DDBJ databases">
        <title>Two novel Cytobacillus novel species.</title>
        <authorList>
            <person name="Liu G."/>
        </authorList>
    </citation>
    <scope>NUCLEOTIDE SEQUENCE [LARGE SCALE GENOMIC DNA]</scope>
    <source>
        <strain evidence="2 3">FJAT-54145</strain>
    </source>
</reference>
<keyword evidence="3" id="KW-1185">Reference proteome</keyword>
<organism evidence="2 3">
    <name type="scientific">Cytobacillus spartinae</name>
    <dbReference type="NCBI Taxonomy" id="3299023"/>
    <lineage>
        <taxon>Bacteria</taxon>
        <taxon>Bacillati</taxon>
        <taxon>Bacillota</taxon>
        <taxon>Bacilli</taxon>
        <taxon>Bacillales</taxon>
        <taxon>Bacillaceae</taxon>
        <taxon>Cytobacillus</taxon>
    </lineage>
</organism>
<evidence type="ECO:0000313" key="2">
    <source>
        <dbReference type="EMBL" id="MFE8699666.1"/>
    </source>
</evidence>
<dbReference type="InterPro" id="IPR012338">
    <property type="entry name" value="Beta-lactam/transpept-like"/>
</dbReference>
<name>A0ABW6K645_9BACI</name>
<dbReference type="Gene3D" id="3.40.710.10">
    <property type="entry name" value="DD-peptidase/beta-lactamase superfamily"/>
    <property type="match status" value="1"/>
</dbReference>
<evidence type="ECO:0000313" key="3">
    <source>
        <dbReference type="Proteomes" id="UP001601059"/>
    </source>
</evidence>
<gene>
    <name evidence="2" type="ORF">ACFYKX_03400</name>
</gene>
<protein>
    <submittedName>
        <fullName evidence="2">Serine hydrolase domain-containing protein</fullName>
        <ecNumber evidence="2">3.-.-.-</ecNumber>
    </submittedName>
</protein>
<dbReference type="Pfam" id="PF00144">
    <property type="entry name" value="Beta-lactamase"/>
    <property type="match status" value="1"/>
</dbReference>
<dbReference type="GO" id="GO:0016787">
    <property type="term" value="F:hydrolase activity"/>
    <property type="evidence" value="ECO:0007669"/>
    <property type="project" value="UniProtKB-KW"/>
</dbReference>
<proteinExistence type="predicted"/>
<dbReference type="InterPro" id="IPR050789">
    <property type="entry name" value="Diverse_Enzym_Activities"/>
</dbReference>
<dbReference type="PANTHER" id="PTHR43283:SF7">
    <property type="entry name" value="BETA-LACTAMASE-RELATED DOMAIN-CONTAINING PROTEIN"/>
    <property type="match status" value="1"/>
</dbReference>
<feature type="domain" description="Beta-lactamase-related" evidence="1">
    <location>
        <begin position="39"/>
        <end position="309"/>
    </location>
</feature>
<keyword evidence="2" id="KW-0378">Hydrolase</keyword>
<sequence>MPEIFTEERFSLKASTNVNADHFKILEKKFTKDKINSCIVSHKGEIVYDYFRNKKLREKEHKINSVTKSVVAILIGIAIDKGIVKGVYQPISDFFPNIDMNKRSITIEHLLTMSMGIDWPEFSTWGGRPMPMINSKDWVRFVLDRKMAEKPGENMYYNSGASHLLAAIIQEASGVSLIQFAENHLFKPLSIEKYMWYSDSKGIGIGGFGLSLKPEDMLKLGQLMLNKGKLGEKLIVSEAWVTAATTPHFLSQYKFGSYGYHWWILNDEKKQPYKPHIYYAMGYGGQYIIVVPEYELVTVFTSDNYSEAYGPLDYFKQDLLVTFEGL</sequence>